<evidence type="ECO:0000259" key="2">
    <source>
        <dbReference type="SMART" id="SM00128"/>
    </source>
</evidence>
<accession>A0A131Y141</accession>
<feature type="region of interest" description="Disordered" evidence="1">
    <location>
        <begin position="1"/>
        <end position="36"/>
    </location>
</feature>
<dbReference type="SMART" id="SM00128">
    <property type="entry name" value="IPPc"/>
    <property type="match status" value="1"/>
</dbReference>
<dbReference type="InterPro" id="IPR000300">
    <property type="entry name" value="IPPc"/>
</dbReference>
<dbReference type="InterPro" id="IPR053321">
    <property type="entry name" value="IPP-5-Phosphatase_Type_IV"/>
</dbReference>
<dbReference type="PANTHER" id="PTHR47039:SF1">
    <property type="entry name" value="INOSITOL POLYPHOSPHATE 5-PHOSPHATASE E"/>
    <property type="match status" value="1"/>
</dbReference>
<sequence>MDHQGPCRKEVESSPKRPSRLAFKHDRIKGTKKSQSLPVIKTPLDDLRLVADRFDCAGKISKGSVGSLNTHPIPRDILNHAISSSEDEDFHPANSSPGWDDDNLGSSDPLLKQTSKAKTRLARLSSLVKCPSSSSLNRPLGFATEQLLWQTSCMSTGSLKSLSSHDGVGGFDAGRPHHLPPLATTGSPSEAVRRATESKRLQHSWTVTGVSQFQDSFDQPVDKPSVLPKITTKDARLRSYLVGNVSGKGSLLGEEELSRYFPDRKVHVFVATWNMNGLAPPPNLDDLMLPETIEHVPDIYAIGVQESMSDKKEWETKLQFTLGPSHVLFYSVSLGVLHLSIFLRRDLLWFCSAPEEATHATRPVSAVKTKGAVAIAFQFFGSSMLFINSHLTAHDKKFKERIQDYERICHQIDLPKQAQLKLQYQSKDVTARFDLVFWCGDLNFRIMNERETVVNLLRDPAFDRKAVYESLLRFDQLKSAMSEGQAFFGFQEAGIGFGPTYKFQVGFSLFDGVKLRVPSYTDRILFRSKRKGHIECVCYNAITVIQTSDHRPVYGLYEAQIRAGRDNCQKKSCGS</sequence>
<dbReference type="GO" id="GO:0046856">
    <property type="term" value="P:phosphatidylinositol dephosphorylation"/>
    <property type="evidence" value="ECO:0007669"/>
    <property type="project" value="InterPro"/>
</dbReference>
<feature type="compositionally biased region" description="Basic and acidic residues" evidence="1">
    <location>
        <begin position="1"/>
        <end position="15"/>
    </location>
</feature>
<dbReference type="AlphaFoldDB" id="A0A131Y141"/>
<feature type="region of interest" description="Disordered" evidence="1">
    <location>
        <begin position="86"/>
        <end position="110"/>
    </location>
</feature>
<protein>
    <submittedName>
        <fullName evidence="3">Putative inositol-145-triphosphate 5-phosphatase synaptojanin inp51/inp52/inp53 family</fullName>
    </submittedName>
</protein>
<dbReference type="InterPro" id="IPR036691">
    <property type="entry name" value="Endo/exonu/phosph_ase_sf"/>
</dbReference>
<proteinExistence type="evidence at transcript level"/>
<name>A0A131Y141_IXORI</name>
<dbReference type="PANTHER" id="PTHR47039">
    <property type="entry name" value="INOSITOL POLYPHOSPHATE 5-PHOSPHATASE E"/>
    <property type="match status" value="1"/>
</dbReference>
<dbReference type="Gene3D" id="3.60.10.10">
    <property type="entry name" value="Endonuclease/exonuclease/phosphatase"/>
    <property type="match status" value="1"/>
</dbReference>
<reference evidence="3" key="1">
    <citation type="submission" date="2016-02" db="EMBL/GenBank/DDBJ databases">
        <title>RNAseq analyses of the midgut from blood- or serum-fed Ixodes ricinus ticks.</title>
        <authorList>
            <person name="Perner J."/>
            <person name="Provaznik J."/>
            <person name="Schrenkova J."/>
            <person name="Urbanova V."/>
            <person name="Ribeiro J.M."/>
            <person name="Kopacek P."/>
        </authorList>
    </citation>
    <scope>NUCLEOTIDE SEQUENCE</scope>
    <source>
        <tissue evidence="3">Gut</tissue>
    </source>
</reference>
<dbReference type="SUPFAM" id="SSF56219">
    <property type="entry name" value="DNase I-like"/>
    <property type="match status" value="1"/>
</dbReference>
<dbReference type="EMBL" id="GEFM01004195">
    <property type="protein sequence ID" value="JAP71601.1"/>
    <property type="molecule type" value="mRNA"/>
</dbReference>
<feature type="domain" description="Inositol polyphosphate-related phosphatase" evidence="2">
    <location>
        <begin position="264"/>
        <end position="565"/>
    </location>
</feature>
<dbReference type="Pfam" id="PF22669">
    <property type="entry name" value="Exo_endo_phos2"/>
    <property type="match status" value="1"/>
</dbReference>
<dbReference type="GO" id="GO:0016791">
    <property type="term" value="F:phosphatase activity"/>
    <property type="evidence" value="ECO:0007669"/>
    <property type="project" value="InterPro"/>
</dbReference>
<evidence type="ECO:0000256" key="1">
    <source>
        <dbReference type="SAM" id="MobiDB-lite"/>
    </source>
</evidence>
<organism evidence="3">
    <name type="scientific">Ixodes ricinus</name>
    <name type="common">Common tick</name>
    <name type="synonym">Acarus ricinus</name>
    <dbReference type="NCBI Taxonomy" id="34613"/>
    <lineage>
        <taxon>Eukaryota</taxon>
        <taxon>Metazoa</taxon>
        <taxon>Ecdysozoa</taxon>
        <taxon>Arthropoda</taxon>
        <taxon>Chelicerata</taxon>
        <taxon>Arachnida</taxon>
        <taxon>Acari</taxon>
        <taxon>Parasitiformes</taxon>
        <taxon>Ixodida</taxon>
        <taxon>Ixodoidea</taxon>
        <taxon>Ixodidae</taxon>
        <taxon>Ixodinae</taxon>
        <taxon>Ixodes</taxon>
    </lineage>
</organism>
<evidence type="ECO:0000313" key="3">
    <source>
        <dbReference type="EMBL" id="JAP71601.1"/>
    </source>
</evidence>